<dbReference type="PROSITE" id="PS51354">
    <property type="entry name" value="GLUTAREDOXIN_2"/>
    <property type="match status" value="2"/>
</dbReference>
<proteinExistence type="predicted"/>
<dbReference type="AlphaFoldDB" id="A0A2A2JIQ9"/>
<dbReference type="InterPro" id="IPR036249">
    <property type="entry name" value="Thioredoxin-like_sf"/>
</dbReference>
<gene>
    <name evidence="2" type="ORF">WR25_09857</name>
</gene>
<dbReference type="GO" id="GO:0015035">
    <property type="term" value="F:protein-disulfide reductase activity"/>
    <property type="evidence" value="ECO:0007669"/>
    <property type="project" value="TreeGrafter"/>
</dbReference>
<name>A0A2A2JIQ9_9BILA</name>
<dbReference type="PANTHER" id="PTHR46679:SF3">
    <property type="entry name" value="GLUTAREDOXIN DOMAIN-CONTAINING PROTEIN"/>
    <property type="match status" value="1"/>
</dbReference>
<keyword evidence="3" id="KW-1185">Reference proteome</keyword>
<dbReference type="InterPro" id="IPR002109">
    <property type="entry name" value="Glutaredoxin"/>
</dbReference>
<evidence type="ECO:0000259" key="1">
    <source>
        <dbReference type="Pfam" id="PF00462"/>
    </source>
</evidence>
<feature type="domain" description="Glutaredoxin" evidence="1">
    <location>
        <begin position="140"/>
        <end position="207"/>
    </location>
</feature>
<dbReference type="CDD" id="cd02066">
    <property type="entry name" value="GRX_family"/>
    <property type="match status" value="2"/>
</dbReference>
<dbReference type="PANTHER" id="PTHR46679">
    <property type="match status" value="1"/>
</dbReference>
<protein>
    <recommendedName>
        <fullName evidence="1">Glutaredoxin domain-containing protein</fullName>
    </recommendedName>
</protein>
<dbReference type="PRINTS" id="PR00160">
    <property type="entry name" value="GLUTAREDOXIN"/>
</dbReference>
<comment type="caution">
    <text evidence="2">The sequence shown here is derived from an EMBL/GenBank/DDBJ whole genome shotgun (WGS) entry which is preliminary data.</text>
</comment>
<dbReference type="Proteomes" id="UP000218231">
    <property type="component" value="Unassembled WGS sequence"/>
</dbReference>
<evidence type="ECO:0000313" key="2">
    <source>
        <dbReference type="EMBL" id="PAV61534.1"/>
    </source>
</evidence>
<dbReference type="EMBL" id="LIAE01010409">
    <property type="protein sequence ID" value="PAV61534.1"/>
    <property type="molecule type" value="Genomic_DNA"/>
</dbReference>
<organism evidence="2 3">
    <name type="scientific">Diploscapter pachys</name>
    <dbReference type="NCBI Taxonomy" id="2018661"/>
    <lineage>
        <taxon>Eukaryota</taxon>
        <taxon>Metazoa</taxon>
        <taxon>Ecdysozoa</taxon>
        <taxon>Nematoda</taxon>
        <taxon>Chromadorea</taxon>
        <taxon>Rhabditida</taxon>
        <taxon>Rhabditina</taxon>
        <taxon>Rhabditomorpha</taxon>
        <taxon>Rhabditoidea</taxon>
        <taxon>Rhabditidae</taxon>
        <taxon>Diploscapter</taxon>
    </lineage>
</organism>
<dbReference type="OrthoDB" id="418495at2759"/>
<sequence length="245" mass="27111">MGAFGSKSESRVRSVKEEIQEVPVVIYTTDYCNYCTRAKGILGMEGVHFTERNLTSVSQDIPNFSTYHRGLVELSGRVSVPQIFVCGKFLGGYDELENARAKLLHLILLKMGNTQAVIPKKPAISASSLKVLEEAQQAAVVMFTKDGCGYCTMAKDILNDEGIPYVEKNLSLKAKEDPDNFEKYMNGLINLTKSRTVPQIFLCGKFIGGCTDLNSSRSNLKLMLQNCSADGGKTLKPDWIEKHKI</sequence>
<dbReference type="InterPro" id="IPR014025">
    <property type="entry name" value="Glutaredoxin_subgr"/>
</dbReference>
<dbReference type="SUPFAM" id="SSF52833">
    <property type="entry name" value="Thioredoxin-like"/>
    <property type="match status" value="2"/>
</dbReference>
<feature type="domain" description="Glutaredoxin" evidence="1">
    <location>
        <begin position="24"/>
        <end position="89"/>
    </location>
</feature>
<evidence type="ECO:0000313" key="3">
    <source>
        <dbReference type="Proteomes" id="UP000218231"/>
    </source>
</evidence>
<reference evidence="2 3" key="1">
    <citation type="journal article" date="2017" name="Curr. Biol.">
        <title>Genome architecture and evolution of a unichromosomal asexual nematode.</title>
        <authorList>
            <person name="Fradin H."/>
            <person name="Zegar C."/>
            <person name="Gutwein M."/>
            <person name="Lucas J."/>
            <person name="Kovtun M."/>
            <person name="Corcoran D."/>
            <person name="Baugh L.R."/>
            <person name="Kiontke K."/>
            <person name="Gunsalus K."/>
            <person name="Fitch D.H."/>
            <person name="Piano F."/>
        </authorList>
    </citation>
    <scope>NUCLEOTIDE SEQUENCE [LARGE SCALE GENOMIC DNA]</scope>
    <source>
        <strain evidence="2">PF1309</strain>
    </source>
</reference>
<dbReference type="Gene3D" id="3.40.30.10">
    <property type="entry name" value="Glutaredoxin"/>
    <property type="match status" value="2"/>
</dbReference>
<dbReference type="GO" id="GO:0005739">
    <property type="term" value="C:mitochondrion"/>
    <property type="evidence" value="ECO:0007669"/>
    <property type="project" value="TreeGrafter"/>
</dbReference>
<dbReference type="Pfam" id="PF00462">
    <property type="entry name" value="Glutaredoxin"/>
    <property type="match status" value="2"/>
</dbReference>
<dbReference type="STRING" id="2018661.A0A2A2JIQ9"/>
<accession>A0A2A2JIQ9</accession>